<dbReference type="Proteomes" id="UP000217289">
    <property type="component" value="Chromosome"/>
</dbReference>
<gene>
    <name evidence="9" type="primary">lspA</name>
    <name evidence="11" type="ORF">MEBOL_003814</name>
</gene>
<feature type="transmembrane region" description="Helical" evidence="9">
    <location>
        <begin position="128"/>
        <end position="145"/>
    </location>
</feature>
<dbReference type="HAMAP" id="MF_00161">
    <property type="entry name" value="LspA"/>
    <property type="match status" value="1"/>
</dbReference>
<keyword evidence="5 9" id="KW-0064">Aspartyl protease</keyword>
<comment type="function">
    <text evidence="9">This protein specifically catalyzes the removal of signal peptides from prolipoproteins.</text>
</comment>
<evidence type="ECO:0000313" key="11">
    <source>
        <dbReference type="EMBL" id="ATB30354.1"/>
    </source>
</evidence>
<evidence type="ECO:0000256" key="10">
    <source>
        <dbReference type="RuleBase" id="RU004181"/>
    </source>
</evidence>
<keyword evidence="6 9" id="KW-0378">Hydrolase</keyword>
<comment type="caution">
    <text evidence="9">Lacks conserved residue(s) required for the propagation of feature annotation.</text>
</comment>
<evidence type="ECO:0000256" key="7">
    <source>
        <dbReference type="ARBA" id="ARBA00022989"/>
    </source>
</evidence>
<accession>A0A250IET2</accession>
<keyword evidence="2 9" id="KW-1003">Cell membrane</keyword>
<dbReference type="GO" id="GO:0004190">
    <property type="term" value="F:aspartic-type endopeptidase activity"/>
    <property type="evidence" value="ECO:0007669"/>
    <property type="project" value="UniProtKB-UniRule"/>
</dbReference>
<feature type="active site" evidence="9">
    <location>
        <position position="174"/>
    </location>
</feature>
<dbReference type="PANTHER" id="PTHR33695:SF1">
    <property type="entry name" value="LIPOPROTEIN SIGNAL PEPTIDASE"/>
    <property type="match status" value="1"/>
</dbReference>
<keyword evidence="7 9" id="KW-1133">Transmembrane helix</keyword>
<dbReference type="GO" id="GO:0005886">
    <property type="term" value="C:plasma membrane"/>
    <property type="evidence" value="ECO:0007669"/>
    <property type="project" value="UniProtKB-SubCell"/>
</dbReference>
<feature type="active site" evidence="9">
    <location>
        <position position="155"/>
    </location>
</feature>
<evidence type="ECO:0000256" key="1">
    <source>
        <dbReference type="ARBA" id="ARBA00006139"/>
    </source>
</evidence>
<dbReference type="KEGG" id="mbd:MEBOL_003814"/>
<dbReference type="EC" id="3.4.23.36" evidence="9"/>
<evidence type="ECO:0000256" key="3">
    <source>
        <dbReference type="ARBA" id="ARBA00022670"/>
    </source>
</evidence>
<keyword evidence="3 9" id="KW-0645">Protease</keyword>
<evidence type="ECO:0000256" key="4">
    <source>
        <dbReference type="ARBA" id="ARBA00022692"/>
    </source>
</evidence>
<dbReference type="GO" id="GO:0006508">
    <property type="term" value="P:proteolysis"/>
    <property type="evidence" value="ECO:0007669"/>
    <property type="project" value="UniProtKB-KW"/>
</dbReference>
<evidence type="ECO:0000256" key="9">
    <source>
        <dbReference type="HAMAP-Rule" id="MF_00161"/>
    </source>
</evidence>
<sequence length="207" mass="23325">MPRKYLLLVLVALGVIVLDQWTKYLVVRELTTRFDDRPTLGERLSAMYGEPPPQGVYGLHYRPKRAIEILPEFFRLRYAENPGAAWGLFRTLPPNVRGPLFHVVSLAAVVFITWYFSKLSGKDPQERWALWGLPLVLGGAIGNYIDRIARAFVIDFLEAHWHDKVAWPSFNVADSAIVVGVGLLLVDAFVRKEVPKKDAPSAADARS</sequence>
<keyword evidence="12" id="KW-1185">Reference proteome</keyword>
<evidence type="ECO:0000256" key="6">
    <source>
        <dbReference type="ARBA" id="ARBA00022801"/>
    </source>
</evidence>
<dbReference type="OrthoDB" id="9810259at2"/>
<comment type="similarity">
    <text evidence="1 9 10">Belongs to the peptidase A8 family.</text>
</comment>
<protein>
    <recommendedName>
        <fullName evidence="9">Lipoprotein signal peptidase</fullName>
        <ecNumber evidence="9">3.4.23.36</ecNumber>
    </recommendedName>
    <alternativeName>
        <fullName evidence="9">Prolipoprotein signal peptidase</fullName>
    </alternativeName>
    <alternativeName>
        <fullName evidence="9">Signal peptidase II</fullName>
        <shortName evidence="9">SPase II</shortName>
    </alternativeName>
</protein>
<dbReference type="RefSeq" id="WP_095978816.1">
    <property type="nucleotide sequence ID" value="NZ_CP022163.1"/>
</dbReference>
<keyword evidence="11" id="KW-0449">Lipoprotein</keyword>
<evidence type="ECO:0000256" key="5">
    <source>
        <dbReference type="ARBA" id="ARBA00022750"/>
    </source>
</evidence>
<dbReference type="Pfam" id="PF01252">
    <property type="entry name" value="Peptidase_A8"/>
    <property type="match status" value="1"/>
</dbReference>
<reference evidence="11 12" key="1">
    <citation type="submission" date="2017-06" db="EMBL/GenBank/DDBJ databases">
        <authorList>
            <person name="Kim H.J."/>
            <person name="Triplett B.A."/>
        </authorList>
    </citation>
    <scope>NUCLEOTIDE SEQUENCE [LARGE SCALE GENOMIC DNA]</scope>
    <source>
        <strain evidence="11 12">DSM 14713</strain>
    </source>
</reference>
<dbReference type="PANTHER" id="PTHR33695">
    <property type="entry name" value="LIPOPROTEIN SIGNAL PEPTIDASE"/>
    <property type="match status" value="1"/>
</dbReference>
<evidence type="ECO:0000256" key="2">
    <source>
        <dbReference type="ARBA" id="ARBA00022475"/>
    </source>
</evidence>
<dbReference type="EMBL" id="CP022163">
    <property type="protein sequence ID" value="ATB30354.1"/>
    <property type="molecule type" value="Genomic_DNA"/>
</dbReference>
<dbReference type="AlphaFoldDB" id="A0A250IET2"/>
<name>A0A250IET2_9BACT</name>
<evidence type="ECO:0000313" key="12">
    <source>
        <dbReference type="Proteomes" id="UP000217289"/>
    </source>
</evidence>
<keyword evidence="8 9" id="KW-0472">Membrane</keyword>
<comment type="pathway">
    <text evidence="9">Protein modification; lipoprotein biosynthesis (signal peptide cleavage).</text>
</comment>
<comment type="subcellular location">
    <subcellularLocation>
        <location evidence="9">Cell membrane</location>
        <topology evidence="9">Multi-pass membrane protein</topology>
    </subcellularLocation>
</comment>
<dbReference type="UniPathway" id="UPA00665"/>
<organism evidence="11 12">
    <name type="scientific">Melittangium boletus DSM 14713</name>
    <dbReference type="NCBI Taxonomy" id="1294270"/>
    <lineage>
        <taxon>Bacteria</taxon>
        <taxon>Pseudomonadati</taxon>
        <taxon>Myxococcota</taxon>
        <taxon>Myxococcia</taxon>
        <taxon>Myxococcales</taxon>
        <taxon>Cystobacterineae</taxon>
        <taxon>Archangiaceae</taxon>
        <taxon>Melittangium</taxon>
    </lineage>
</organism>
<dbReference type="NCBIfam" id="TIGR00077">
    <property type="entry name" value="lspA"/>
    <property type="match status" value="1"/>
</dbReference>
<keyword evidence="4 9" id="KW-0812">Transmembrane</keyword>
<comment type="catalytic activity">
    <reaction evidence="9">
        <text>Release of signal peptides from bacterial membrane prolipoproteins. Hydrolyzes -Xaa-Yaa-Zaa-|-(S,diacylglyceryl)Cys-, in which Xaa is hydrophobic (preferably Leu), and Yaa (Ala or Ser) and Zaa (Gly or Ala) have small, neutral side chains.</text>
        <dbReference type="EC" id="3.4.23.36"/>
    </reaction>
</comment>
<feature type="transmembrane region" description="Helical" evidence="9">
    <location>
        <begin position="99"/>
        <end position="116"/>
    </location>
</feature>
<proteinExistence type="inferred from homology"/>
<evidence type="ECO:0000256" key="8">
    <source>
        <dbReference type="ARBA" id="ARBA00023136"/>
    </source>
</evidence>
<dbReference type="InterPro" id="IPR001872">
    <property type="entry name" value="Peptidase_A8"/>
</dbReference>
<dbReference type="PRINTS" id="PR00781">
    <property type="entry name" value="LIPOSIGPTASE"/>
</dbReference>
<dbReference type="NCBIfam" id="NF011355">
    <property type="entry name" value="PRK14773.1"/>
    <property type="match status" value="1"/>
</dbReference>